<sequence>MTLTKESVRVCGTRWWAVIRLKMSKADEGRLIHIAKKRERAKEAIEQRRRKLEEETKNLKSGITTKFTANYDAIEDSLKTSTVGLVTLDEMREKQRDVVEARELQRVIEGNSKEGVKTSANDSRSCQKRVLSFAFDDEDQDDKDLAPVTFEKKRVGMDPTVETAFLPDRNREKELTKLKEDLAKEWQALQEKEKNEEINIAFVYWDGSSHRKDLKMKKGNTISQFLIRALELLKKEFSETRAAVPESLMFVKEDLIIPHFYTFQDFIVTKAMGKTGPLYEFDAAGEIRLRQDAAVDCGESHPAKVVLRSWYEKNKHIYPASRWEAFVPNKEYRRTIDDLTTI</sequence>
<evidence type="ECO:0000256" key="2">
    <source>
        <dbReference type="ARBA" id="ARBA00016617"/>
    </source>
</evidence>
<reference evidence="5 6" key="1">
    <citation type="submission" date="2018-08" db="EMBL/GenBank/DDBJ databases">
        <authorList>
            <person name="Laetsch R D."/>
            <person name="Stevens L."/>
            <person name="Kumar S."/>
            <person name="Blaxter L. M."/>
        </authorList>
    </citation>
    <scope>NUCLEOTIDE SEQUENCE [LARGE SCALE GENOMIC DNA]</scope>
</reference>
<name>A0A3P6SL42_LITSI</name>
<protein>
    <recommendedName>
        <fullName evidence="2">Protein FAM50 homolog</fullName>
    </recommendedName>
</protein>
<dbReference type="PANTHER" id="PTHR12722">
    <property type="entry name" value="XAP-5 PROTEIN-RELATED"/>
    <property type="match status" value="1"/>
</dbReference>
<evidence type="ECO:0000313" key="6">
    <source>
        <dbReference type="Proteomes" id="UP000277928"/>
    </source>
</evidence>
<keyword evidence="6" id="KW-1185">Reference proteome</keyword>
<feature type="coiled-coil region" evidence="3">
    <location>
        <begin position="34"/>
        <end position="62"/>
    </location>
</feature>
<dbReference type="InterPro" id="IPR048337">
    <property type="entry name" value="FAM50A/XAP5_C"/>
</dbReference>
<gene>
    <name evidence="5" type="ORF">NLS_LOCUS2974</name>
</gene>
<keyword evidence="3" id="KW-0175">Coiled coil</keyword>
<feature type="coiled-coil region" evidence="3">
    <location>
        <begin position="172"/>
        <end position="199"/>
    </location>
</feature>
<evidence type="ECO:0000259" key="4">
    <source>
        <dbReference type="Pfam" id="PF04921"/>
    </source>
</evidence>
<dbReference type="Pfam" id="PF04921">
    <property type="entry name" value="XAP5"/>
    <property type="match status" value="1"/>
</dbReference>
<proteinExistence type="inferred from homology"/>
<dbReference type="PANTHER" id="PTHR12722:SF0">
    <property type="entry name" value="PROTEIN FAM50A"/>
    <property type="match status" value="1"/>
</dbReference>
<comment type="similarity">
    <text evidence="1">Belongs to the FAM50 family.</text>
</comment>
<evidence type="ECO:0000313" key="5">
    <source>
        <dbReference type="EMBL" id="VDK75576.1"/>
    </source>
</evidence>
<accession>A0A3P6SL42</accession>
<dbReference type="Proteomes" id="UP000277928">
    <property type="component" value="Unassembled WGS sequence"/>
</dbReference>
<evidence type="ECO:0000256" key="1">
    <source>
        <dbReference type="ARBA" id="ARBA00009980"/>
    </source>
</evidence>
<dbReference type="GO" id="GO:0005634">
    <property type="term" value="C:nucleus"/>
    <property type="evidence" value="ECO:0007669"/>
    <property type="project" value="InterPro"/>
</dbReference>
<dbReference type="OMA" id="DFIWVFL"/>
<dbReference type="InterPro" id="IPR007005">
    <property type="entry name" value="XAP5"/>
</dbReference>
<dbReference type="STRING" id="42156.A0A3P6SL42"/>
<dbReference type="OrthoDB" id="1562195at2759"/>
<dbReference type="EMBL" id="UYRX01000149">
    <property type="protein sequence ID" value="VDK75576.1"/>
    <property type="molecule type" value="Genomic_DNA"/>
</dbReference>
<evidence type="ECO:0000256" key="3">
    <source>
        <dbReference type="SAM" id="Coils"/>
    </source>
</evidence>
<dbReference type="GO" id="GO:0006325">
    <property type="term" value="P:chromatin organization"/>
    <property type="evidence" value="ECO:0007669"/>
    <property type="project" value="TreeGrafter"/>
</dbReference>
<feature type="domain" description="FAM50A/XAP5 C-terminal" evidence="4">
    <location>
        <begin position="196"/>
        <end position="335"/>
    </location>
</feature>
<dbReference type="AlphaFoldDB" id="A0A3P6SL42"/>
<organism evidence="5 6">
    <name type="scientific">Litomosoides sigmodontis</name>
    <name type="common">Filarial nematode worm</name>
    <dbReference type="NCBI Taxonomy" id="42156"/>
    <lineage>
        <taxon>Eukaryota</taxon>
        <taxon>Metazoa</taxon>
        <taxon>Ecdysozoa</taxon>
        <taxon>Nematoda</taxon>
        <taxon>Chromadorea</taxon>
        <taxon>Rhabditida</taxon>
        <taxon>Spirurina</taxon>
        <taxon>Spiruromorpha</taxon>
        <taxon>Filarioidea</taxon>
        <taxon>Onchocercidae</taxon>
        <taxon>Litomosoides</taxon>
    </lineage>
</organism>